<evidence type="ECO:0000313" key="2">
    <source>
        <dbReference type="EMBL" id="VEN42522.1"/>
    </source>
</evidence>
<dbReference type="AlphaFoldDB" id="A0A653C464"/>
<evidence type="ECO:0000256" key="1">
    <source>
        <dbReference type="SAM" id="Phobius"/>
    </source>
</evidence>
<protein>
    <submittedName>
        <fullName evidence="2">Uncharacterized protein</fullName>
    </submittedName>
</protein>
<sequence>MAIGGDWFIFKLILLCIVCTRLVLGIPRPKSEKLSAVSALSDIPATIKDALQEISPNFGGNQEGVARNKRSIFSDLLRSKKNSGSPIRQYNFAVVICLYSVFLM</sequence>
<dbReference type="Proteomes" id="UP000410492">
    <property type="component" value="Unassembled WGS sequence"/>
</dbReference>
<accession>A0A653C464</accession>
<feature type="transmembrane region" description="Helical" evidence="1">
    <location>
        <begin position="87"/>
        <end position="103"/>
    </location>
</feature>
<keyword evidence="1" id="KW-0812">Transmembrane</keyword>
<keyword evidence="3" id="KW-1185">Reference proteome</keyword>
<gene>
    <name evidence="2" type="ORF">CALMAC_LOCUS5976</name>
</gene>
<keyword evidence="1" id="KW-1133">Transmembrane helix</keyword>
<dbReference type="EMBL" id="CAACVG010006911">
    <property type="protein sequence ID" value="VEN42522.1"/>
    <property type="molecule type" value="Genomic_DNA"/>
</dbReference>
<feature type="transmembrane region" description="Helical" evidence="1">
    <location>
        <begin position="6"/>
        <end position="24"/>
    </location>
</feature>
<name>A0A653C464_CALMS</name>
<proteinExistence type="predicted"/>
<reference evidence="2 3" key="1">
    <citation type="submission" date="2019-01" db="EMBL/GenBank/DDBJ databases">
        <authorList>
            <person name="Sayadi A."/>
        </authorList>
    </citation>
    <scope>NUCLEOTIDE SEQUENCE [LARGE SCALE GENOMIC DNA]</scope>
</reference>
<evidence type="ECO:0000313" key="3">
    <source>
        <dbReference type="Proteomes" id="UP000410492"/>
    </source>
</evidence>
<organism evidence="2 3">
    <name type="scientific">Callosobruchus maculatus</name>
    <name type="common">Southern cowpea weevil</name>
    <name type="synonym">Pulse bruchid</name>
    <dbReference type="NCBI Taxonomy" id="64391"/>
    <lineage>
        <taxon>Eukaryota</taxon>
        <taxon>Metazoa</taxon>
        <taxon>Ecdysozoa</taxon>
        <taxon>Arthropoda</taxon>
        <taxon>Hexapoda</taxon>
        <taxon>Insecta</taxon>
        <taxon>Pterygota</taxon>
        <taxon>Neoptera</taxon>
        <taxon>Endopterygota</taxon>
        <taxon>Coleoptera</taxon>
        <taxon>Polyphaga</taxon>
        <taxon>Cucujiformia</taxon>
        <taxon>Chrysomeloidea</taxon>
        <taxon>Chrysomelidae</taxon>
        <taxon>Bruchinae</taxon>
        <taxon>Bruchini</taxon>
        <taxon>Callosobruchus</taxon>
    </lineage>
</organism>
<keyword evidence="1" id="KW-0472">Membrane</keyword>
<dbReference type="OrthoDB" id="6783374at2759"/>